<keyword evidence="4" id="KW-0309">Germination</keyword>
<dbReference type="InterPro" id="IPR004761">
    <property type="entry name" value="Spore_GerAB"/>
</dbReference>
<protein>
    <submittedName>
        <fullName evidence="9">Spore germination protein</fullName>
    </submittedName>
</protein>
<evidence type="ECO:0000256" key="5">
    <source>
        <dbReference type="ARBA" id="ARBA00022692"/>
    </source>
</evidence>
<dbReference type="NCBIfam" id="TIGR00912">
    <property type="entry name" value="2A0309"/>
    <property type="match status" value="1"/>
</dbReference>
<gene>
    <name evidence="9" type="ORF">SAMN02745975_03276</name>
</gene>
<dbReference type="Proteomes" id="UP000184536">
    <property type="component" value="Unassembled WGS sequence"/>
</dbReference>
<keyword evidence="6 8" id="KW-1133">Transmembrane helix</keyword>
<evidence type="ECO:0000313" key="10">
    <source>
        <dbReference type="Proteomes" id="UP000184536"/>
    </source>
</evidence>
<dbReference type="OrthoDB" id="1931502at2"/>
<feature type="transmembrane region" description="Helical" evidence="8">
    <location>
        <begin position="12"/>
        <end position="32"/>
    </location>
</feature>
<evidence type="ECO:0000256" key="7">
    <source>
        <dbReference type="ARBA" id="ARBA00023136"/>
    </source>
</evidence>
<accession>A0A1M6NET0</accession>
<organism evidence="9 10">
    <name type="scientific">Geosporobacter subterraneus DSM 17957</name>
    <dbReference type="NCBI Taxonomy" id="1121919"/>
    <lineage>
        <taxon>Bacteria</taxon>
        <taxon>Bacillati</taxon>
        <taxon>Bacillota</taxon>
        <taxon>Clostridia</taxon>
        <taxon>Peptostreptococcales</taxon>
        <taxon>Thermotaleaceae</taxon>
        <taxon>Geosporobacter</taxon>
    </lineage>
</organism>
<feature type="transmembrane region" description="Helical" evidence="8">
    <location>
        <begin position="85"/>
        <end position="108"/>
    </location>
</feature>
<keyword evidence="5 8" id="KW-0812">Transmembrane</keyword>
<evidence type="ECO:0000256" key="6">
    <source>
        <dbReference type="ARBA" id="ARBA00022989"/>
    </source>
</evidence>
<evidence type="ECO:0000256" key="1">
    <source>
        <dbReference type="ARBA" id="ARBA00004141"/>
    </source>
</evidence>
<feature type="transmembrane region" description="Helical" evidence="8">
    <location>
        <begin position="307"/>
        <end position="324"/>
    </location>
</feature>
<evidence type="ECO:0000256" key="2">
    <source>
        <dbReference type="ARBA" id="ARBA00007998"/>
    </source>
</evidence>
<evidence type="ECO:0000313" key="9">
    <source>
        <dbReference type="EMBL" id="SHJ94124.1"/>
    </source>
</evidence>
<dbReference type="STRING" id="1121919.SAMN02745975_03276"/>
<feature type="transmembrane region" description="Helical" evidence="8">
    <location>
        <begin position="221"/>
        <end position="243"/>
    </location>
</feature>
<comment type="subcellular location">
    <subcellularLocation>
        <location evidence="1">Membrane</location>
        <topology evidence="1">Multi-pass membrane protein</topology>
    </subcellularLocation>
</comment>
<dbReference type="PANTHER" id="PTHR34975:SF2">
    <property type="entry name" value="SPORE GERMINATION PROTEIN A2"/>
    <property type="match status" value="1"/>
</dbReference>
<dbReference type="GO" id="GO:0009847">
    <property type="term" value="P:spore germination"/>
    <property type="evidence" value="ECO:0007669"/>
    <property type="project" value="InterPro"/>
</dbReference>
<evidence type="ECO:0000256" key="8">
    <source>
        <dbReference type="SAM" id="Phobius"/>
    </source>
</evidence>
<reference evidence="10" key="1">
    <citation type="submission" date="2016-11" db="EMBL/GenBank/DDBJ databases">
        <authorList>
            <person name="Varghese N."/>
            <person name="Submissions S."/>
        </authorList>
    </citation>
    <scope>NUCLEOTIDE SEQUENCE [LARGE SCALE GENOMIC DNA]</scope>
    <source>
        <strain evidence="10">DSM 17957</strain>
    </source>
</reference>
<dbReference type="EMBL" id="FQZV01000055">
    <property type="protein sequence ID" value="SHJ94124.1"/>
    <property type="molecule type" value="Genomic_DNA"/>
</dbReference>
<dbReference type="PANTHER" id="PTHR34975">
    <property type="entry name" value="SPORE GERMINATION PROTEIN A2"/>
    <property type="match status" value="1"/>
</dbReference>
<keyword evidence="3" id="KW-0813">Transport</keyword>
<sequence length="368" mass="41439">MYQKYSDGEITAIQSFVILISIMIGTGVLTLARVVAEVSRQDAWISVILNGIFIAFMMMIIVYMISHFPKHNFVQYTSCLLGKPLAYIVAFSYVIYALLVTATVVRILSEMVITWLLTNTPLWIINLIIVITIVYMVKNGVTALARYNEVIIFMLIPFSLLVLVGLPEASIINLRPVGGTGISTIIKGAIPSFFSYAGYEVLLVYYPYISDKQKPIMRNSVAAVLLVTLFYTATVAAQIALYGPQEIQHVLYPSITYLTAVEFPVIERMEIFFTIFWVFTVFGTAGIQYLAGCILLQNIFTTEKIHLFAYGLAPIIFLITMLPQNTREVVDLGDKVGRANVFFGLVFPLAIFILYFIRKESLKHERNH</sequence>
<name>A0A1M6NET0_9FIRM</name>
<proteinExistence type="inferred from homology"/>
<evidence type="ECO:0000256" key="3">
    <source>
        <dbReference type="ARBA" id="ARBA00022448"/>
    </source>
</evidence>
<feature type="transmembrane region" description="Helical" evidence="8">
    <location>
        <begin position="150"/>
        <end position="169"/>
    </location>
</feature>
<keyword evidence="10" id="KW-1185">Reference proteome</keyword>
<dbReference type="Pfam" id="PF03845">
    <property type="entry name" value="Spore_permease"/>
    <property type="match status" value="1"/>
</dbReference>
<evidence type="ECO:0000256" key="4">
    <source>
        <dbReference type="ARBA" id="ARBA00022544"/>
    </source>
</evidence>
<dbReference type="AlphaFoldDB" id="A0A1M6NET0"/>
<dbReference type="GO" id="GO:0016020">
    <property type="term" value="C:membrane"/>
    <property type="evidence" value="ECO:0007669"/>
    <property type="project" value="UniProtKB-SubCell"/>
</dbReference>
<dbReference type="RefSeq" id="WP_110942287.1">
    <property type="nucleotide sequence ID" value="NZ_FQZV01000055.1"/>
</dbReference>
<feature type="transmembrane region" description="Helical" evidence="8">
    <location>
        <begin position="336"/>
        <end position="357"/>
    </location>
</feature>
<comment type="similarity">
    <text evidence="2">Belongs to the amino acid-polyamine-organocation (APC) superfamily. Spore germination protein (SGP) (TC 2.A.3.9) family.</text>
</comment>
<keyword evidence="7 8" id="KW-0472">Membrane</keyword>
<feature type="transmembrane region" description="Helical" evidence="8">
    <location>
        <begin position="44"/>
        <end position="65"/>
    </location>
</feature>
<dbReference type="Gene3D" id="1.20.1740.10">
    <property type="entry name" value="Amino acid/polyamine transporter I"/>
    <property type="match status" value="1"/>
</dbReference>
<feature type="transmembrane region" description="Helical" evidence="8">
    <location>
        <begin position="120"/>
        <end position="138"/>
    </location>
</feature>
<feature type="transmembrane region" description="Helical" evidence="8">
    <location>
        <begin position="271"/>
        <end position="295"/>
    </location>
</feature>